<accession>A0ABZ2NLB2</accession>
<proteinExistence type="predicted"/>
<organism evidence="1 2">
    <name type="scientific">Metabacillus sediminis</name>
    <dbReference type="NCBI Taxonomy" id="3117746"/>
    <lineage>
        <taxon>Bacteria</taxon>
        <taxon>Bacillati</taxon>
        <taxon>Bacillota</taxon>
        <taxon>Bacilli</taxon>
        <taxon>Bacillales</taxon>
        <taxon>Bacillaceae</taxon>
        <taxon>Metabacillus</taxon>
    </lineage>
</organism>
<dbReference type="RefSeq" id="WP_051860573.1">
    <property type="nucleotide sequence ID" value="NZ_CP147407.1"/>
</dbReference>
<dbReference type="EMBL" id="CP147407">
    <property type="protein sequence ID" value="WXB97927.1"/>
    <property type="molecule type" value="Genomic_DNA"/>
</dbReference>
<gene>
    <name evidence="1" type="ORF">WCV65_05475</name>
</gene>
<sequence length="59" mass="7358">MYKVEIAEDDFRVAQIHEQFWKRGKWMEVRKGTSSWSDYFKLFLNYDKPDSWEKRNHLS</sequence>
<protein>
    <submittedName>
        <fullName evidence="1">Uncharacterized protein</fullName>
    </submittedName>
</protein>
<evidence type="ECO:0000313" key="1">
    <source>
        <dbReference type="EMBL" id="WXB97927.1"/>
    </source>
</evidence>
<reference evidence="1 2" key="1">
    <citation type="submission" date="2024-02" db="EMBL/GenBank/DDBJ databases">
        <title>Seven novel Bacillus-like species.</title>
        <authorList>
            <person name="Liu G."/>
        </authorList>
    </citation>
    <scope>NUCLEOTIDE SEQUENCE [LARGE SCALE GENOMIC DNA]</scope>
    <source>
        <strain evidence="1 2">FJAT-52054</strain>
    </source>
</reference>
<name>A0ABZ2NLB2_9BACI</name>
<evidence type="ECO:0000313" key="2">
    <source>
        <dbReference type="Proteomes" id="UP001377337"/>
    </source>
</evidence>
<dbReference type="Proteomes" id="UP001377337">
    <property type="component" value="Chromosome"/>
</dbReference>
<keyword evidence="2" id="KW-1185">Reference proteome</keyword>